<keyword evidence="2" id="KW-1185">Reference proteome</keyword>
<gene>
    <name evidence="1" type="ORF">M9H77_04488</name>
</gene>
<comment type="caution">
    <text evidence="1">The sequence shown here is derived from an EMBL/GenBank/DDBJ whole genome shotgun (WGS) entry which is preliminary data.</text>
</comment>
<organism evidence="1 2">
    <name type="scientific">Catharanthus roseus</name>
    <name type="common">Madagascar periwinkle</name>
    <name type="synonym">Vinca rosea</name>
    <dbReference type="NCBI Taxonomy" id="4058"/>
    <lineage>
        <taxon>Eukaryota</taxon>
        <taxon>Viridiplantae</taxon>
        <taxon>Streptophyta</taxon>
        <taxon>Embryophyta</taxon>
        <taxon>Tracheophyta</taxon>
        <taxon>Spermatophyta</taxon>
        <taxon>Magnoliopsida</taxon>
        <taxon>eudicotyledons</taxon>
        <taxon>Gunneridae</taxon>
        <taxon>Pentapetalae</taxon>
        <taxon>asterids</taxon>
        <taxon>lamiids</taxon>
        <taxon>Gentianales</taxon>
        <taxon>Apocynaceae</taxon>
        <taxon>Rauvolfioideae</taxon>
        <taxon>Vinceae</taxon>
        <taxon>Catharanthinae</taxon>
        <taxon>Catharanthus</taxon>
    </lineage>
</organism>
<protein>
    <submittedName>
        <fullName evidence="1">Uncharacterized protein</fullName>
    </submittedName>
</protein>
<reference evidence="2" key="1">
    <citation type="journal article" date="2023" name="Nat. Plants">
        <title>Single-cell RNA sequencing provides a high-resolution roadmap for understanding the multicellular compartmentation of specialized metabolism.</title>
        <authorList>
            <person name="Sun S."/>
            <person name="Shen X."/>
            <person name="Li Y."/>
            <person name="Li Y."/>
            <person name="Wang S."/>
            <person name="Li R."/>
            <person name="Zhang H."/>
            <person name="Shen G."/>
            <person name="Guo B."/>
            <person name="Wei J."/>
            <person name="Xu J."/>
            <person name="St-Pierre B."/>
            <person name="Chen S."/>
            <person name="Sun C."/>
        </authorList>
    </citation>
    <scope>NUCLEOTIDE SEQUENCE [LARGE SCALE GENOMIC DNA]</scope>
</reference>
<name>A0ACC0CED4_CATRO</name>
<evidence type="ECO:0000313" key="2">
    <source>
        <dbReference type="Proteomes" id="UP001060085"/>
    </source>
</evidence>
<proteinExistence type="predicted"/>
<sequence>MFGAAPQDSLCNTHGYSHAEYCVSSSVPYVPRPADRVCEGDRGIGEDQDRVGSLHIEGEADERDCGSRNKRSEVAREVPAPTQKRKKVKASDSEQTEPAEGSAVDSEFIPSYGGHVAGSDMAWIGTFLYDRGSLKFRSHYMALTGWKLTDVHVLPLAFGSGLTHLRSCMFQHSNAALLSAFVERW</sequence>
<accession>A0ACC0CED4</accession>
<evidence type="ECO:0000313" key="1">
    <source>
        <dbReference type="EMBL" id="KAI5683260.1"/>
    </source>
</evidence>
<dbReference type="EMBL" id="CM044701">
    <property type="protein sequence ID" value="KAI5683260.1"/>
    <property type="molecule type" value="Genomic_DNA"/>
</dbReference>
<dbReference type="Proteomes" id="UP001060085">
    <property type="component" value="Linkage Group LG01"/>
</dbReference>